<dbReference type="PANTHER" id="PTHR24235:SF27">
    <property type="entry name" value="NEUROPEPTIDE RECEPTOR NPR-1"/>
    <property type="match status" value="1"/>
</dbReference>
<evidence type="ECO:0000256" key="3">
    <source>
        <dbReference type="ARBA" id="ARBA00022692"/>
    </source>
</evidence>
<dbReference type="AlphaFoldDB" id="A0A158R2N0"/>
<dbReference type="PROSITE" id="PS00237">
    <property type="entry name" value="G_PROTEIN_RECEP_F1_1"/>
    <property type="match status" value="1"/>
</dbReference>
<reference evidence="15" key="1">
    <citation type="submission" date="2016-04" db="UniProtKB">
        <authorList>
            <consortium name="WormBaseParasite"/>
        </authorList>
    </citation>
    <scope>IDENTIFICATION</scope>
</reference>
<keyword evidence="14" id="KW-1185">Reference proteome</keyword>
<feature type="transmembrane region" description="Helical" evidence="11">
    <location>
        <begin position="306"/>
        <end position="332"/>
    </location>
</feature>
<feature type="transmembrane region" description="Helical" evidence="11">
    <location>
        <begin position="97"/>
        <end position="117"/>
    </location>
</feature>
<dbReference type="InterPro" id="IPR000611">
    <property type="entry name" value="NPY_rcpt"/>
</dbReference>
<evidence type="ECO:0000256" key="11">
    <source>
        <dbReference type="SAM" id="Phobius"/>
    </source>
</evidence>
<dbReference type="PRINTS" id="PR00237">
    <property type="entry name" value="GPCRRHODOPSN"/>
</dbReference>
<evidence type="ECO:0000256" key="4">
    <source>
        <dbReference type="ARBA" id="ARBA00022989"/>
    </source>
</evidence>
<dbReference type="SMART" id="SM01381">
    <property type="entry name" value="7TM_GPCR_Srsx"/>
    <property type="match status" value="1"/>
</dbReference>
<dbReference type="SUPFAM" id="SSF81321">
    <property type="entry name" value="Family A G protein-coupled receptor-like"/>
    <property type="match status" value="1"/>
</dbReference>
<dbReference type="OMA" id="CHGLPWM"/>
<evidence type="ECO:0000256" key="9">
    <source>
        <dbReference type="RuleBase" id="RU000688"/>
    </source>
</evidence>
<dbReference type="WBParaSite" id="NBR_0001635701-mRNA-1">
    <property type="protein sequence ID" value="NBR_0001635701-mRNA-1"/>
    <property type="gene ID" value="NBR_0001635701"/>
</dbReference>
<dbReference type="PRINTS" id="PR01012">
    <property type="entry name" value="NRPEPTIDEYR"/>
</dbReference>
<comment type="similarity">
    <text evidence="2 9">Belongs to the G-protein coupled receptor 1 family.</text>
</comment>
<evidence type="ECO:0000313" key="13">
    <source>
        <dbReference type="EMBL" id="VDL79953.1"/>
    </source>
</evidence>
<protein>
    <submittedName>
        <fullName evidence="15">G_PROTEIN_RECEP_F1_2 domain-containing protein</fullName>
    </submittedName>
</protein>
<dbReference type="InterPro" id="IPR000276">
    <property type="entry name" value="GPCR_Rhodpsn"/>
</dbReference>
<keyword evidence="4 11" id="KW-1133">Transmembrane helix</keyword>
<dbReference type="Gene3D" id="1.20.1070.10">
    <property type="entry name" value="Rhodopsin 7-helix transmembrane proteins"/>
    <property type="match status" value="1"/>
</dbReference>
<dbReference type="GO" id="GO:0005886">
    <property type="term" value="C:plasma membrane"/>
    <property type="evidence" value="ECO:0007669"/>
    <property type="project" value="TreeGrafter"/>
</dbReference>
<evidence type="ECO:0000256" key="10">
    <source>
        <dbReference type="SAM" id="MobiDB-lite"/>
    </source>
</evidence>
<dbReference type="InterPro" id="IPR017452">
    <property type="entry name" value="GPCR_Rhodpsn_7TM"/>
</dbReference>
<accession>A0A158R2N0</accession>
<feature type="compositionally biased region" description="Basic and acidic residues" evidence="10">
    <location>
        <begin position="391"/>
        <end position="408"/>
    </location>
</feature>
<organism evidence="15">
    <name type="scientific">Nippostrongylus brasiliensis</name>
    <name type="common">Rat hookworm</name>
    <dbReference type="NCBI Taxonomy" id="27835"/>
    <lineage>
        <taxon>Eukaryota</taxon>
        <taxon>Metazoa</taxon>
        <taxon>Ecdysozoa</taxon>
        <taxon>Nematoda</taxon>
        <taxon>Chromadorea</taxon>
        <taxon>Rhabditida</taxon>
        <taxon>Rhabditina</taxon>
        <taxon>Rhabditomorpha</taxon>
        <taxon>Strongyloidea</taxon>
        <taxon>Heligmosomidae</taxon>
        <taxon>Nippostrongylus</taxon>
    </lineage>
</organism>
<dbReference type="PROSITE" id="PS50262">
    <property type="entry name" value="G_PROTEIN_RECEP_F1_2"/>
    <property type="match status" value="1"/>
</dbReference>
<comment type="subcellular location">
    <subcellularLocation>
        <location evidence="1">Membrane</location>
        <topology evidence="1">Multi-pass membrane protein</topology>
    </subcellularLocation>
</comment>
<feature type="transmembrane region" description="Helical" evidence="11">
    <location>
        <begin position="268"/>
        <end position="286"/>
    </location>
</feature>
<gene>
    <name evidence="13" type="ORF">NBR_LOCUS16358</name>
</gene>
<dbReference type="GO" id="GO:0042923">
    <property type="term" value="F:neuropeptide binding"/>
    <property type="evidence" value="ECO:0007669"/>
    <property type="project" value="TreeGrafter"/>
</dbReference>
<feature type="transmembrane region" description="Helical" evidence="11">
    <location>
        <begin position="183"/>
        <end position="204"/>
    </location>
</feature>
<evidence type="ECO:0000256" key="7">
    <source>
        <dbReference type="ARBA" id="ARBA00023170"/>
    </source>
</evidence>
<keyword evidence="8 9" id="KW-0807">Transducer</keyword>
<feature type="transmembrane region" description="Helical" evidence="11">
    <location>
        <begin position="138"/>
        <end position="156"/>
    </location>
</feature>
<evidence type="ECO:0000313" key="14">
    <source>
        <dbReference type="Proteomes" id="UP000271162"/>
    </source>
</evidence>
<dbReference type="Proteomes" id="UP000271162">
    <property type="component" value="Unassembled WGS sequence"/>
</dbReference>
<keyword evidence="3 9" id="KW-0812">Transmembrane</keyword>
<dbReference type="EMBL" id="UYSL01022158">
    <property type="protein sequence ID" value="VDL79953.1"/>
    <property type="molecule type" value="Genomic_DNA"/>
</dbReference>
<keyword evidence="6 11" id="KW-0472">Membrane</keyword>
<reference evidence="13 14" key="2">
    <citation type="submission" date="2018-11" db="EMBL/GenBank/DDBJ databases">
        <authorList>
            <consortium name="Pathogen Informatics"/>
        </authorList>
    </citation>
    <scope>NUCLEOTIDE SEQUENCE [LARGE SCALE GENOMIC DNA]</scope>
</reference>
<evidence type="ECO:0000256" key="1">
    <source>
        <dbReference type="ARBA" id="ARBA00004141"/>
    </source>
</evidence>
<evidence type="ECO:0000256" key="2">
    <source>
        <dbReference type="ARBA" id="ARBA00010663"/>
    </source>
</evidence>
<evidence type="ECO:0000256" key="8">
    <source>
        <dbReference type="ARBA" id="ARBA00023224"/>
    </source>
</evidence>
<feature type="transmembrane region" description="Helical" evidence="11">
    <location>
        <begin position="20"/>
        <end position="47"/>
    </location>
</feature>
<dbReference type="GO" id="GO:0004983">
    <property type="term" value="F:neuropeptide Y receptor activity"/>
    <property type="evidence" value="ECO:0007669"/>
    <property type="project" value="InterPro"/>
</dbReference>
<feature type="region of interest" description="Disordered" evidence="10">
    <location>
        <begin position="391"/>
        <end position="425"/>
    </location>
</feature>
<evidence type="ECO:0000256" key="6">
    <source>
        <dbReference type="ARBA" id="ARBA00023136"/>
    </source>
</evidence>
<evidence type="ECO:0000313" key="15">
    <source>
        <dbReference type="WBParaSite" id="NBR_0001635701-mRNA-1"/>
    </source>
</evidence>
<sequence length="449" mass="51656">MKECAVFTDQVKDPSLETPVVVVFSILYATEFFLGIIGNIGVIYLTFGNKKLQTVQNMFILNLALADLIVCIFSLPLTPITNIYKNWYFGDKMCHSLPWIQGASVFVATFSLALIAINRYQMVVSPHHKRMTPTQARFVMIGLWISSVLITLPYSWYMALVEHDGLCGKFCTEIWPSPQLRQAYTVFVMIAQFFVPFWIMFYCYSRIFKHLKRRTQAKIRKMNERSLILTASMPVLSTVKRKMGTKVDVLEQCRRRCLLLRQTRRNTVVLALMVIFFFISWCPHNVVSMALEFSDDGVFFINDTNYSYLASLISHSTAMISIMANPVLYGFLNRGFVSHIRQEWTNSMKKSKRSEADLCAEIRDVRNYTYGQVNRVQQWIKNRLQKKVEEQRTGGELDVDDTNRRGVAEHGSMGSRRFEQAVTPTGGDNERCDLGELVSKERFALLCGV</sequence>
<name>A0A158R2N0_NIPBR</name>
<evidence type="ECO:0000259" key="12">
    <source>
        <dbReference type="PROSITE" id="PS50262"/>
    </source>
</evidence>
<dbReference type="CDD" id="cd15203">
    <property type="entry name" value="7tmA_NPYR-like"/>
    <property type="match status" value="1"/>
</dbReference>
<dbReference type="GO" id="GO:0043005">
    <property type="term" value="C:neuron projection"/>
    <property type="evidence" value="ECO:0007669"/>
    <property type="project" value="TreeGrafter"/>
</dbReference>
<keyword evidence="7 9" id="KW-0675">Receptor</keyword>
<dbReference type="PANTHER" id="PTHR24235">
    <property type="entry name" value="NEUROPEPTIDE Y RECEPTOR"/>
    <property type="match status" value="1"/>
</dbReference>
<proteinExistence type="inferred from homology"/>
<feature type="domain" description="G-protein coupled receptors family 1 profile" evidence="12">
    <location>
        <begin position="38"/>
        <end position="329"/>
    </location>
</feature>
<evidence type="ECO:0000256" key="5">
    <source>
        <dbReference type="ARBA" id="ARBA00023040"/>
    </source>
</evidence>
<dbReference type="Pfam" id="PF00001">
    <property type="entry name" value="7tm_1"/>
    <property type="match status" value="1"/>
</dbReference>
<dbReference type="STRING" id="27835.A0A158R2N0"/>
<feature type="transmembrane region" description="Helical" evidence="11">
    <location>
        <begin position="59"/>
        <end position="77"/>
    </location>
</feature>
<keyword evidence="5 9" id="KW-0297">G-protein coupled receptor</keyword>